<reference evidence="2" key="1">
    <citation type="journal article" date="2017" name="Nat. Ecol. Evol.">
        <title>Genome expansion and lineage-specific genetic innovations in the forest pathogenic fungi Armillaria.</title>
        <authorList>
            <person name="Sipos G."/>
            <person name="Prasanna A.N."/>
            <person name="Walter M.C."/>
            <person name="O'Connor E."/>
            <person name="Balint B."/>
            <person name="Krizsan K."/>
            <person name="Kiss B."/>
            <person name="Hess J."/>
            <person name="Varga T."/>
            <person name="Slot J."/>
            <person name="Riley R."/>
            <person name="Boka B."/>
            <person name="Rigling D."/>
            <person name="Barry K."/>
            <person name="Lee J."/>
            <person name="Mihaltcheva S."/>
            <person name="LaButti K."/>
            <person name="Lipzen A."/>
            <person name="Waldron R."/>
            <person name="Moloney N.M."/>
            <person name="Sperisen C."/>
            <person name="Kredics L."/>
            <person name="Vagvoelgyi C."/>
            <person name="Patrignani A."/>
            <person name="Fitzpatrick D."/>
            <person name="Nagy I."/>
            <person name="Doyle S."/>
            <person name="Anderson J.B."/>
            <person name="Grigoriev I.V."/>
            <person name="Gueldener U."/>
            <person name="Muensterkoetter M."/>
            <person name="Nagy L.G."/>
        </authorList>
    </citation>
    <scope>NUCLEOTIDE SEQUENCE [LARGE SCALE GENOMIC DNA]</scope>
    <source>
        <strain evidence="2">Ar21-2</strain>
    </source>
</reference>
<keyword evidence="2" id="KW-1185">Reference proteome</keyword>
<dbReference type="AlphaFoldDB" id="A0A2H3DN62"/>
<sequence>MVLLNRSVSASILQSPGYIYTSSCVSTIPSEECDCYGTEPLPRSAAMVKPHHEYSLTTSAVGW</sequence>
<accession>A0A2H3DN62</accession>
<dbReference type="InParanoid" id="A0A2H3DN62"/>
<dbReference type="EMBL" id="KZ293652">
    <property type="protein sequence ID" value="PBK95520.1"/>
    <property type="molecule type" value="Genomic_DNA"/>
</dbReference>
<proteinExistence type="predicted"/>
<dbReference type="OrthoDB" id="3118209at2759"/>
<gene>
    <name evidence="1" type="ORF">ARMGADRAFT_1011355</name>
</gene>
<dbReference type="Proteomes" id="UP000217790">
    <property type="component" value="Unassembled WGS sequence"/>
</dbReference>
<evidence type="ECO:0000313" key="1">
    <source>
        <dbReference type="EMBL" id="PBK95520.1"/>
    </source>
</evidence>
<protein>
    <submittedName>
        <fullName evidence="1">Uncharacterized protein</fullName>
    </submittedName>
</protein>
<organism evidence="1 2">
    <name type="scientific">Armillaria gallica</name>
    <name type="common">Bulbous honey fungus</name>
    <name type="synonym">Armillaria bulbosa</name>
    <dbReference type="NCBI Taxonomy" id="47427"/>
    <lineage>
        <taxon>Eukaryota</taxon>
        <taxon>Fungi</taxon>
        <taxon>Dikarya</taxon>
        <taxon>Basidiomycota</taxon>
        <taxon>Agaricomycotina</taxon>
        <taxon>Agaricomycetes</taxon>
        <taxon>Agaricomycetidae</taxon>
        <taxon>Agaricales</taxon>
        <taxon>Marasmiineae</taxon>
        <taxon>Physalacriaceae</taxon>
        <taxon>Armillaria</taxon>
    </lineage>
</organism>
<name>A0A2H3DN62_ARMGA</name>
<evidence type="ECO:0000313" key="2">
    <source>
        <dbReference type="Proteomes" id="UP000217790"/>
    </source>
</evidence>